<dbReference type="PANTHER" id="PTHR46481:SF11">
    <property type="entry name" value="ZINC FINGER BED DOMAIN-CONTAINING PROTEIN RICESLEEPER 2-LIKE"/>
    <property type="match status" value="1"/>
</dbReference>
<dbReference type="InterPro" id="IPR052035">
    <property type="entry name" value="ZnF_BED_domain_contain"/>
</dbReference>
<evidence type="ECO:0000313" key="9">
    <source>
        <dbReference type="Proteomes" id="UP000813463"/>
    </source>
</evidence>
<keyword evidence="9" id="KW-1185">Reference proteome</keyword>
<evidence type="ECO:0000259" key="8">
    <source>
        <dbReference type="PROSITE" id="PS50808"/>
    </source>
</evidence>
<proteinExistence type="predicted"/>
<evidence type="ECO:0000313" key="10">
    <source>
        <dbReference type="RefSeq" id="XP_056696611.1"/>
    </source>
</evidence>
<keyword evidence="2 6" id="KW-0863">Zinc-finger</keyword>
<name>A0ABM3RLW9_SPIOL</name>
<feature type="compositionally biased region" description="Polar residues" evidence="7">
    <location>
        <begin position="1"/>
        <end position="19"/>
    </location>
</feature>
<dbReference type="PANTHER" id="PTHR46481">
    <property type="entry name" value="ZINC FINGER BED DOMAIN-CONTAINING PROTEIN 4"/>
    <property type="match status" value="1"/>
</dbReference>
<dbReference type="SUPFAM" id="SSF140996">
    <property type="entry name" value="Hermes dimerisation domain"/>
    <property type="match status" value="1"/>
</dbReference>
<accession>A0ABM3RLW9</accession>
<dbReference type="InterPro" id="IPR012337">
    <property type="entry name" value="RNaseH-like_sf"/>
</dbReference>
<dbReference type="Pfam" id="PF02892">
    <property type="entry name" value="zf-BED"/>
    <property type="match status" value="1"/>
</dbReference>
<reference evidence="9" key="1">
    <citation type="journal article" date="2021" name="Nat. Commun.">
        <title>Genomic analyses provide insights into spinach domestication and the genetic basis of agronomic traits.</title>
        <authorList>
            <person name="Cai X."/>
            <person name="Sun X."/>
            <person name="Xu C."/>
            <person name="Sun H."/>
            <person name="Wang X."/>
            <person name="Ge C."/>
            <person name="Zhang Z."/>
            <person name="Wang Q."/>
            <person name="Fei Z."/>
            <person name="Jiao C."/>
            <person name="Wang Q."/>
        </authorList>
    </citation>
    <scope>NUCLEOTIDE SEQUENCE [LARGE SCALE GENOMIC DNA]</scope>
    <source>
        <strain evidence="9">cv. Varoflay</strain>
    </source>
</reference>
<keyword evidence="1" id="KW-0479">Metal-binding</keyword>
<feature type="region of interest" description="Disordered" evidence="7">
    <location>
        <begin position="1"/>
        <end position="29"/>
    </location>
</feature>
<feature type="region of interest" description="Disordered" evidence="7">
    <location>
        <begin position="43"/>
        <end position="70"/>
    </location>
</feature>
<evidence type="ECO:0000256" key="6">
    <source>
        <dbReference type="PROSITE-ProRule" id="PRU00027"/>
    </source>
</evidence>
<evidence type="ECO:0000256" key="4">
    <source>
        <dbReference type="ARBA" id="ARBA00023015"/>
    </source>
</evidence>
<keyword evidence="5" id="KW-0804">Transcription</keyword>
<dbReference type="Proteomes" id="UP000813463">
    <property type="component" value="Chromosome 3"/>
</dbReference>
<dbReference type="RefSeq" id="XP_056696611.1">
    <property type="nucleotide sequence ID" value="XM_056840633.1"/>
</dbReference>
<dbReference type="SUPFAM" id="SSF57667">
    <property type="entry name" value="beta-beta-alpha zinc fingers"/>
    <property type="match status" value="1"/>
</dbReference>
<evidence type="ECO:0000256" key="5">
    <source>
        <dbReference type="ARBA" id="ARBA00023163"/>
    </source>
</evidence>
<dbReference type="InterPro" id="IPR036236">
    <property type="entry name" value="Znf_C2H2_sf"/>
</dbReference>
<dbReference type="InterPro" id="IPR003656">
    <property type="entry name" value="Znf_BED"/>
</dbReference>
<sequence length="354" mass="40097">MNGDVEQSNNQSHAASSRQPSIPPPIPPVPLFFEVNDFEGDSEGFIDLGDDQNTHTLDGETGKNQSSKLTSKKLTSEAWEFFDKVTMNGVTRAKCKYCPSLLSCNGGNGTSHLLKHSKKTCPGKHLRVGVSGQTQLRVKTEADGSTTLELKEKGKEKEFDQDFSRRELVKMVVIHEYPLSIVNHIGFRSYSRSLNSSFKMISRNTLKSDILKKFNEDKSSLKAMLEHNDGKIAITTDMWTASNQKRGYMAVTSHFIDQQWVLRNRTLRWNSTYLMLNSAMPFQDVFAKLKRMNKKLKLAIPTENDWMMAKVVCEKLEIFYKATKVFSGRNYPTSNLFFSKSVSDKTCFEALVGK</sequence>
<evidence type="ECO:0000256" key="1">
    <source>
        <dbReference type="ARBA" id="ARBA00022723"/>
    </source>
</evidence>
<dbReference type="SMART" id="SM00614">
    <property type="entry name" value="ZnF_BED"/>
    <property type="match status" value="1"/>
</dbReference>
<evidence type="ECO:0000256" key="2">
    <source>
        <dbReference type="ARBA" id="ARBA00022771"/>
    </source>
</evidence>
<reference evidence="10" key="2">
    <citation type="submission" date="2025-08" db="UniProtKB">
        <authorList>
            <consortium name="RefSeq"/>
        </authorList>
    </citation>
    <scope>IDENTIFICATION</scope>
    <source>
        <tissue evidence="10">Leaf</tissue>
    </source>
</reference>
<keyword evidence="4" id="KW-0805">Transcription regulation</keyword>
<organism evidence="9 10">
    <name type="scientific">Spinacia oleracea</name>
    <name type="common">Spinach</name>
    <dbReference type="NCBI Taxonomy" id="3562"/>
    <lineage>
        <taxon>Eukaryota</taxon>
        <taxon>Viridiplantae</taxon>
        <taxon>Streptophyta</taxon>
        <taxon>Embryophyta</taxon>
        <taxon>Tracheophyta</taxon>
        <taxon>Spermatophyta</taxon>
        <taxon>Magnoliopsida</taxon>
        <taxon>eudicotyledons</taxon>
        <taxon>Gunneridae</taxon>
        <taxon>Pentapetalae</taxon>
        <taxon>Caryophyllales</taxon>
        <taxon>Chenopodiaceae</taxon>
        <taxon>Chenopodioideae</taxon>
        <taxon>Anserineae</taxon>
        <taxon>Spinacia</taxon>
    </lineage>
</organism>
<dbReference type="SUPFAM" id="SSF53098">
    <property type="entry name" value="Ribonuclease H-like"/>
    <property type="match status" value="1"/>
</dbReference>
<gene>
    <name evidence="10" type="primary">LOC110781264</name>
</gene>
<keyword evidence="3" id="KW-0862">Zinc</keyword>
<feature type="domain" description="BED-type" evidence="8">
    <location>
        <begin position="73"/>
        <end position="128"/>
    </location>
</feature>
<evidence type="ECO:0000256" key="3">
    <source>
        <dbReference type="ARBA" id="ARBA00022833"/>
    </source>
</evidence>
<protein>
    <submittedName>
        <fullName evidence="10">Zinc finger BED domain-containing protein RICESLEEPER 1-like isoform X1</fullName>
    </submittedName>
</protein>
<evidence type="ECO:0000256" key="7">
    <source>
        <dbReference type="SAM" id="MobiDB-lite"/>
    </source>
</evidence>
<dbReference type="PROSITE" id="PS50808">
    <property type="entry name" value="ZF_BED"/>
    <property type="match status" value="1"/>
</dbReference>
<dbReference type="GeneID" id="110781264"/>